<dbReference type="KEGG" id="vg:6391321"/>
<dbReference type="GO" id="GO:0003723">
    <property type="term" value="F:RNA binding"/>
    <property type="evidence" value="ECO:0007669"/>
    <property type="project" value="InterPro"/>
</dbReference>
<dbReference type="GO" id="GO:0003968">
    <property type="term" value="F:RNA-directed RNA polymerase activity"/>
    <property type="evidence" value="ECO:0007669"/>
    <property type="project" value="UniProtKB-KW"/>
</dbReference>
<keyword evidence="4 7" id="KW-0548">Nucleotidyltransferase</keyword>
<keyword evidence="2 7" id="KW-0696">RNA-directed RNA polymerase</keyword>
<keyword evidence="9" id="KW-1185">Reference proteome</keyword>
<proteinExistence type="predicted"/>
<protein>
    <recommendedName>
        <fullName evidence="1 7">RNA-directed RNA polymerase</fullName>
        <ecNumber evidence="1 7">2.7.7.48</ecNumber>
    </recommendedName>
</protein>
<dbReference type="EMBL" id="AB368492">
    <property type="protein sequence ID" value="BAF94335.1"/>
    <property type="molecule type" value="Genomic_RNA"/>
</dbReference>
<keyword evidence="7" id="KW-0693">Viral RNA replication</keyword>
<dbReference type="OrthoDB" id="1915at10239"/>
<comment type="catalytic activity">
    <reaction evidence="6 7">
        <text>RNA(n) + a ribonucleoside 5'-triphosphate = RNA(n+1) + diphosphate</text>
        <dbReference type="Rhea" id="RHEA:21248"/>
        <dbReference type="Rhea" id="RHEA-COMP:14527"/>
        <dbReference type="Rhea" id="RHEA-COMP:17342"/>
        <dbReference type="ChEBI" id="CHEBI:33019"/>
        <dbReference type="ChEBI" id="CHEBI:61557"/>
        <dbReference type="ChEBI" id="CHEBI:140395"/>
        <dbReference type="EC" id="2.7.7.48"/>
    </reaction>
</comment>
<name>A9CQL6_9VIRU</name>
<dbReference type="GeneID" id="6391321"/>
<evidence type="ECO:0000256" key="1">
    <source>
        <dbReference type="ARBA" id="ARBA00012494"/>
    </source>
</evidence>
<dbReference type="Proteomes" id="UP000243087">
    <property type="component" value="Genome"/>
</dbReference>
<evidence type="ECO:0000313" key="8">
    <source>
        <dbReference type="EMBL" id="BAF94335.1"/>
    </source>
</evidence>
<organism evidence="8 9">
    <name type="scientific">Alternaria alternata virus 1</name>
    <dbReference type="NCBI Taxonomy" id="483537"/>
    <lineage>
        <taxon>Viruses</taxon>
        <taxon>Riboviria</taxon>
        <taxon>Orthornavirae</taxon>
        <taxon>Duplornaviricota</taxon>
        <taxon>Chrymotiviricetes</taxon>
        <taxon>Ghabrivirales</taxon>
        <taxon>Gammatotivirineae</taxon>
        <taxon>Alternaviridae</taxon>
        <taxon>Alternavirus</taxon>
        <taxon>Alternavirus alternariae</taxon>
    </lineage>
</organism>
<evidence type="ECO:0000256" key="6">
    <source>
        <dbReference type="ARBA" id="ARBA00048744"/>
    </source>
</evidence>
<evidence type="ECO:0000256" key="2">
    <source>
        <dbReference type="ARBA" id="ARBA00022484"/>
    </source>
</evidence>
<dbReference type="GO" id="GO:0006351">
    <property type="term" value="P:DNA-templated transcription"/>
    <property type="evidence" value="ECO:0007669"/>
    <property type="project" value="InterPro"/>
</dbReference>
<dbReference type="GO" id="GO:0000166">
    <property type="term" value="F:nucleotide binding"/>
    <property type="evidence" value="ECO:0007669"/>
    <property type="project" value="UniProtKB-KW"/>
</dbReference>
<evidence type="ECO:0000256" key="5">
    <source>
        <dbReference type="ARBA" id="ARBA00022741"/>
    </source>
</evidence>
<dbReference type="InterPro" id="IPR001795">
    <property type="entry name" value="RNA-dir_pol_luteovirus"/>
</dbReference>
<dbReference type="EC" id="2.7.7.48" evidence="1 7"/>
<dbReference type="InterPro" id="IPR043502">
    <property type="entry name" value="DNA/RNA_pol_sf"/>
</dbReference>
<evidence type="ECO:0000256" key="3">
    <source>
        <dbReference type="ARBA" id="ARBA00022679"/>
    </source>
</evidence>
<dbReference type="SUPFAM" id="SSF56672">
    <property type="entry name" value="DNA/RNA polymerases"/>
    <property type="match status" value="1"/>
</dbReference>
<keyword evidence="5 7" id="KW-0547">Nucleotide-binding</keyword>
<keyword evidence="3 7" id="KW-0808">Transferase</keyword>
<dbReference type="RefSeq" id="YP_001976142.1">
    <property type="nucleotide sequence ID" value="NC_010984.1"/>
</dbReference>
<reference evidence="8 9" key="1">
    <citation type="journal article" date="2009" name="Virus Res.">
        <title>A novel mycovirus associated with four double-stranded RNAs affects host fungal growth in Alternaria alternata.</title>
        <authorList>
            <person name="Aoki N."/>
            <person name="Moriyama H."/>
            <person name="Kodama M."/>
            <person name="Arie T."/>
            <person name="Teraoka T."/>
            <person name="Fukuhara T."/>
        </authorList>
    </citation>
    <scope>NUCLEOTIDE SEQUENCE [LARGE SCALE GENOMIC DNA]</scope>
</reference>
<evidence type="ECO:0000256" key="7">
    <source>
        <dbReference type="RuleBase" id="RU364050"/>
    </source>
</evidence>
<sequence length="1149" mass="129338">MRSDKTLLLLGFRNAAWLRAQGSHPDLGSIPKRAFVPEPKEIDACLQGIEDGWGDGAFWCQTVVGSGFPVFFVLSDVSRNVFCHSFAEVGGDVSVVSFGLTEARSQLYRKAQVCVVPKARPAVAYHRDLSAVARVLRFGVLNANNKLCDAYTDFVRSPVARTEETWGLLGGYPWRDLDALVASSTRAEYDRDADTKLVGFLDRLWGKKRGKGLGRQDKKTRAKAAMAWGDANLWTREVSFKRRHYYDLATFLCTMDEVWGDRAVAMQGGATSKEADVQCLSFRKAVRMVLSDLIFGPATYERIYLTVFWIFSTRWWPSLVPVLLHFGSLGMSDDEYTAVHKEMTAVVTSTWMVPGTCRQHQFSANFLNAEDLTGWSDRDSLKGGVCAEIIKFALATFEYKADVRDGGGEAGIPIRGKEGSPEEYLGRYRQAMYDLLRPMYARYAPNMVDLQAHMEKRMAWMSGGAVGRRAKELLGPGIAPPGSSKAYVAARADISQLTRDWGEMRIEVGGKGNERGSERTLLATDLRDQVSESYLLHAFKNRYGLIGVDVGETPVEMFKRHVTVASATDVPLVHHGRDKKVLAAWDYSKWDHHVMLAERLILVEVMRKLVLEFVQRPDVREDMLRELEVLESSHRTAIYRSRAFADAKYTDQVDSLIREGVAAGFKGEVQRLSADQVRITNYAGQQSGRRSTLESNTFYSRARLLVRDAELLDAERSIYLLNRADDVMEIYRAWEHARNAIDVMLLQGHKANKKKQVVQVRTGVYFRILYANGSMRGFPPRAVYACASAGPSMAASGGFDPVERLSSLSGALDRLARRGSGYYVARALYFEAEDYYRDVRVQLAAKADKYTRFTIPREVLRASPDLGGCGVLPPGCYDYDYTIKCSNIKGPNEQLWQAIRERLEKRHKFRGLADLQGSAGRAFAHDVPLEVPDKAWQQWSKRWRGDRAAQDGRGELLRAKMMAKLWRYKRSWHRDKKGDTWGLEGFGHLLSLPVDFFNIAWRMLRDCPGTGEVDRLMKGVQGPPAEGMLAKLWYGLGQDVISVLGRDVLEVIQSASAPGREFAAEWGWLPLDVREKFLRGHLGPAGAWMNLIPASFAPWLNQAVNFVLFQAFATGVRYRGSHWLLCVRQAITGAISRQFVNSRPWLMLH</sequence>
<dbReference type="Pfam" id="PF02123">
    <property type="entry name" value="RdRP_4"/>
    <property type="match status" value="1"/>
</dbReference>
<evidence type="ECO:0000313" key="9">
    <source>
        <dbReference type="Proteomes" id="UP000243087"/>
    </source>
</evidence>
<evidence type="ECO:0000256" key="4">
    <source>
        <dbReference type="ARBA" id="ARBA00022695"/>
    </source>
</evidence>
<accession>A9CQL6</accession>